<evidence type="ECO:0000313" key="10">
    <source>
        <dbReference type="Proteomes" id="UP000275356"/>
    </source>
</evidence>
<evidence type="ECO:0000256" key="6">
    <source>
        <dbReference type="SAM" id="Phobius"/>
    </source>
</evidence>
<keyword evidence="6" id="KW-0472">Membrane</keyword>
<comment type="caution">
    <text evidence="9">The sequence shown here is derived from an EMBL/GenBank/DDBJ whole genome shotgun (WGS) entry which is preliminary data.</text>
</comment>
<dbReference type="InterPro" id="IPR013552">
    <property type="entry name" value="Thioester_dom"/>
</dbReference>
<keyword evidence="6" id="KW-1133">Transmembrane helix</keyword>
<keyword evidence="3 7" id="KW-0732">Signal</keyword>
<keyword evidence="10" id="KW-1185">Reference proteome</keyword>
<feature type="region of interest" description="Disordered" evidence="5">
    <location>
        <begin position="444"/>
        <end position="506"/>
    </location>
</feature>
<feature type="signal peptide" evidence="7">
    <location>
        <begin position="1"/>
        <end position="42"/>
    </location>
</feature>
<dbReference type="Gene3D" id="2.60.40.3930">
    <property type="match status" value="1"/>
</dbReference>
<dbReference type="NCBIfam" id="TIGR03934">
    <property type="entry name" value="TQXA_dom"/>
    <property type="match status" value="1"/>
</dbReference>
<dbReference type="InterPro" id="IPR041100">
    <property type="entry name" value="TQ"/>
</dbReference>
<gene>
    <name evidence="9" type="ORF">EDD28_2499</name>
</gene>
<dbReference type="Pfam" id="PF18202">
    <property type="entry name" value="TQ"/>
    <property type="match status" value="1"/>
</dbReference>
<evidence type="ECO:0000256" key="5">
    <source>
        <dbReference type="SAM" id="MobiDB-lite"/>
    </source>
</evidence>
<feature type="domain" description="Gram-positive cocci surface proteins LPxTG" evidence="8">
    <location>
        <begin position="502"/>
        <end position="536"/>
    </location>
</feature>
<evidence type="ECO:0000313" key="9">
    <source>
        <dbReference type="EMBL" id="ROR93094.1"/>
    </source>
</evidence>
<proteinExistence type="predicted"/>
<dbReference type="NCBIfam" id="TIGR01167">
    <property type="entry name" value="LPXTG_anchor"/>
    <property type="match status" value="1"/>
</dbReference>
<dbReference type="Gene3D" id="1.10.150.480">
    <property type="match status" value="1"/>
</dbReference>
<accession>A0A3N2D0U2</accession>
<dbReference type="AlphaFoldDB" id="A0A3N2D0U2"/>
<dbReference type="InterPro" id="IPR019931">
    <property type="entry name" value="LPXTG_anchor"/>
</dbReference>
<dbReference type="PROSITE" id="PS50847">
    <property type="entry name" value="GRAM_POS_ANCHORING"/>
    <property type="match status" value="1"/>
</dbReference>
<protein>
    <submittedName>
        <fullName evidence="9">LPXTG-motif cell wall-anchored protein/TQXA domain-containing protein</fullName>
    </submittedName>
</protein>
<evidence type="ECO:0000259" key="8">
    <source>
        <dbReference type="PROSITE" id="PS50847"/>
    </source>
</evidence>
<evidence type="ECO:0000256" key="2">
    <source>
        <dbReference type="ARBA" id="ARBA00022525"/>
    </source>
</evidence>
<dbReference type="RefSeq" id="WP_123740104.1">
    <property type="nucleotide sequence ID" value="NZ_RKHQ01000002.1"/>
</dbReference>
<feature type="chain" id="PRO_5018291238" evidence="7">
    <location>
        <begin position="43"/>
        <end position="536"/>
    </location>
</feature>
<evidence type="ECO:0000256" key="4">
    <source>
        <dbReference type="ARBA" id="ARBA00023088"/>
    </source>
</evidence>
<organism evidence="9 10">
    <name type="scientific">Salana multivorans</name>
    <dbReference type="NCBI Taxonomy" id="120377"/>
    <lineage>
        <taxon>Bacteria</taxon>
        <taxon>Bacillati</taxon>
        <taxon>Actinomycetota</taxon>
        <taxon>Actinomycetes</taxon>
        <taxon>Micrococcales</taxon>
        <taxon>Beutenbergiaceae</taxon>
        <taxon>Salana</taxon>
    </lineage>
</organism>
<name>A0A3N2D0U2_9MICO</name>
<sequence length="536" mass="53708">MSTQHTTTGGSATRPAARPGRRLATALLTLAALVVPSAAATAAEPGDTVHIGSKQGYGGTGLFPIWYETPPTGDPDAWAYCVEHDVSARTNVEGTVGGLDDFLGDNHLSDPAVAGKVLWVLAHSYPALSLADFGEASGVPDISRNDAIEATQYAIWRYTDLTWDASWSWESEDSETAYWYLVDGANASSGTTPEDLAVTASITAPATPGTAGTLVGPFVVSTNQPTVTASVDPATALVDASGTPVDPAAVVDGQELYLDLRGSSAAGSATVTVSAVGSSATGRVVSVPAASGGTPTAESHAQSIILVVPSTATTSARATARWSAAPGAPVPAIGTSLVDAADGDRVLPASGGTVVDTVSYENLTPGTEYTLVGELVRRSDGTPTGITGAVTFTPGEPSGSVEVTFVVPAGHAGESLVAFETLHEGADGEGPVVAEHRDIEDAAQTVTVEEDAATPTPSDEPSEEPSPSVTPSDRPTPGGTPSTAPSTPASGTPGPTPTGSRLPDTGAESSAIVAGLAVLALALGGGAAVARRRLAR</sequence>
<evidence type="ECO:0000256" key="1">
    <source>
        <dbReference type="ARBA" id="ARBA00022512"/>
    </source>
</evidence>
<evidence type="ECO:0000256" key="7">
    <source>
        <dbReference type="SAM" id="SignalP"/>
    </source>
</evidence>
<keyword evidence="2" id="KW-0964">Secreted</keyword>
<dbReference type="OrthoDB" id="2676146at2"/>
<keyword evidence="4" id="KW-0572">Peptidoglycan-anchor</keyword>
<dbReference type="Pfam" id="PF00746">
    <property type="entry name" value="Gram_pos_anchor"/>
    <property type="match status" value="1"/>
</dbReference>
<keyword evidence="6" id="KW-0812">Transmembrane</keyword>
<feature type="compositionally biased region" description="Low complexity" evidence="5">
    <location>
        <begin position="454"/>
        <end position="500"/>
    </location>
</feature>
<dbReference type="InterPro" id="IPR023849">
    <property type="entry name" value="TQXA_dom"/>
</dbReference>
<keyword evidence="1" id="KW-0134">Cell wall</keyword>
<evidence type="ECO:0000256" key="3">
    <source>
        <dbReference type="ARBA" id="ARBA00022729"/>
    </source>
</evidence>
<dbReference type="Pfam" id="PF08341">
    <property type="entry name" value="TED"/>
    <property type="match status" value="1"/>
</dbReference>
<reference evidence="9 10" key="1">
    <citation type="submission" date="2018-11" db="EMBL/GenBank/DDBJ databases">
        <title>Sequencing the genomes of 1000 actinobacteria strains.</title>
        <authorList>
            <person name="Klenk H.-P."/>
        </authorList>
    </citation>
    <scope>NUCLEOTIDE SEQUENCE [LARGE SCALE GENOMIC DNA]</scope>
    <source>
        <strain evidence="9 10">DSM 13521</strain>
    </source>
</reference>
<dbReference type="EMBL" id="RKHQ01000002">
    <property type="protein sequence ID" value="ROR93094.1"/>
    <property type="molecule type" value="Genomic_DNA"/>
</dbReference>
<dbReference type="NCBIfam" id="NF033903">
    <property type="entry name" value="VaFE_rpt"/>
    <property type="match status" value="1"/>
</dbReference>
<dbReference type="Proteomes" id="UP000275356">
    <property type="component" value="Unassembled WGS sequence"/>
</dbReference>
<feature type="transmembrane region" description="Helical" evidence="6">
    <location>
        <begin position="511"/>
        <end position="530"/>
    </location>
</feature>